<dbReference type="RefSeq" id="WP_116686315.1">
    <property type="nucleotide sequence ID" value="NZ_CAWNYD010000002.1"/>
</dbReference>
<accession>A0A2V1H1D8</accession>
<evidence type="ECO:0000259" key="2">
    <source>
        <dbReference type="Pfam" id="PF18588"/>
    </source>
</evidence>
<dbReference type="Gene3D" id="3.90.550.20">
    <property type="match status" value="1"/>
</dbReference>
<name>A0A2V1H1D8_9GAMM</name>
<keyword evidence="1" id="KW-0808">Transferase</keyword>
<evidence type="ECO:0000256" key="1">
    <source>
        <dbReference type="ARBA" id="ARBA00022679"/>
    </source>
</evidence>
<dbReference type="InterPro" id="IPR051706">
    <property type="entry name" value="Glycosyltransferase_domain"/>
</dbReference>
<dbReference type="PANTHER" id="PTHR32385:SF15">
    <property type="entry name" value="INOSITOL PHOSPHOCERAMIDE MANNOSYLTRANSFERASE 1"/>
    <property type="match status" value="1"/>
</dbReference>
<gene>
    <name evidence="3" type="ORF">DC094_06480</name>
</gene>
<dbReference type="SUPFAM" id="SSF53448">
    <property type="entry name" value="Nucleotide-diphospho-sugar transferases"/>
    <property type="match status" value="1"/>
</dbReference>
<dbReference type="InterPro" id="IPR041307">
    <property type="entry name" value="WcbI"/>
</dbReference>
<evidence type="ECO:0000313" key="4">
    <source>
        <dbReference type="Proteomes" id="UP000244906"/>
    </source>
</evidence>
<dbReference type="PANTHER" id="PTHR32385">
    <property type="entry name" value="MANNOSYL PHOSPHORYLINOSITOL CERAMIDE SYNTHASE"/>
    <property type="match status" value="1"/>
</dbReference>
<keyword evidence="4" id="KW-1185">Reference proteome</keyword>
<dbReference type="InterPro" id="IPR029044">
    <property type="entry name" value="Nucleotide-diphossugar_trans"/>
</dbReference>
<dbReference type="Pfam" id="PF04488">
    <property type="entry name" value="Gly_transf_sug"/>
    <property type="match status" value="1"/>
</dbReference>
<reference evidence="3 4" key="1">
    <citation type="submission" date="2018-04" db="EMBL/GenBank/DDBJ databases">
        <title>Thalassorhabdus spongiae gen. nov., sp. nov., isolated from a marine sponge in South-West Iceland.</title>
        <authorList>
            <person name="Knobloch S."/>
            <person name="Daussin A."/>
            <person name="Johannsson R."/>
            <person name="Marteinsson V.T."/>
        </authorList>
    </citation>
    <scope>NUCLEOTIDE SEQUENCE [LARGE SCALE GENOMIC DNA]</scope>
    <source>
        <strain evidence="3 4">Hp12</strain>
    </source>
</reference>
<proteinExistence type="predicted"/>
<dbReference type="InterPro" id="IPR007577">
    <property type="entry name" value="GlycoTrfase_DXD_sugar-bd_CS"/>
</dbReference>
<dbReference type="EMBL" id="QDDL01000002">
    <property type="protein sequence ID" value="PVZ70242.1"/>
    <property type="molecule type" value="Genomic_DNA"/>
</dbReference>
<feature type="domain" description="Polysaccharide biosynthesis enzyme WcbI" evidence="2">
    <location>
        <begin position="4"/>
        <end position="207"/>
    </location>
</feature>
<evidence type="ECO:0000313" key="3">
    <source>
        <dbReference type="EMBL" id="PVZ70242.1"/>
    </source>
</evidence>
<protein>
    <recommendedName>
        <fullName evidence="2">Polysaccharide biosynthesis enzyme WcbI domain-containing protein</fullName>
    </recommendedName>
</protein>
<dbReference type="Pfam" id="PF18588">
    <property type="entry name" value="WcbI"/>
    <property type="match status" value="1"/>
</dbReference>
<comment type="caution">
    <text evidence="3">The sequence shown here is derived from an EMBL/GenBank/DDBJ whole genome shotgun (WGS) entry which is preliminary data.</text>
</comment>
<dbReference type="AlphaFoldDB" id="A0A2V1H1D8"/>
<dbReference type="GO" id="GO:0000030">
    <property type="term" value="F:mannosyltransferase activity"/>
    <property type="evidence" value="ECO:0007669"/>
    <property type="project" value="TreeGrafter"/>
</dbReference>
<dbReference type="Gene3D" id="3.40.50.12080">
    <property type="match status" value="2"/>
</dbReference>
<dbReference type="GO" id="GO:0051999">
    <property type="term" value="P:mannosyl-inositol phosphorylceramide biosynthetic process"/>
    <property type="evidence" value="ECO:0007669"/>
    <property type="project" value="TreeGrafter"/>
</dbReference>
<dbReference type="OrthoDB" id="277808at2"/>
<sequence>MLKVAIVGNCQARPLAEIMGANERINIVGVAIVHLLNLEDEEKYAQIFDTADVIVTQLVADSYPCGFVRTTALKNKYKNKVISIINLYAQIYDVDWFYYRDPCRSTLQGPMGEYHNKTIYKNWMYGVGLTECKQILSSHNYLESISMVAIEQSISELKNRELRVDVKVVDYIIENYATERLFHTFNHPTSLLLIEYSSRILKHLGLSVEDTYSIGEPLGPFIPLSLEDRKEGETYHKGMGFRVGNVLNAQMSGVHFRNDYDLVSDFYKLYNISSQVKKQTSFFIPKTIVQYWNSDTVPTEISELMGTWKDLNPDFNYCLYTRSDAIVFMMDNFGKDLAAVFESIKIPAMQSDVFRVAYTYLNGGVYVDAATRCILPLKELLSDKYNLILMKKWHGAIWNGFIATPSKNEDIYKVFLMILENVSKKFSNNVWEVSGPGVFNQLIDDGVECIPQSELKPYFDLVNDLSHKKVNHWSQVQQGDSIY</sequence>
<organism evidence="3 4">
    <name type="scientific">Pelagibaculum spongiae</name>
    <dbReference type="NCBI Taxonomy" id="2080658"/>
    <lineage>
        <taxon>Bacteria</taxon>
        <taxon>Pseudomonadati</taxon>
        <taxon>Pseudomonadota</taxon>
        <taxon>Gammaproteobacteria</taxon>
        <taxon>Oceanospirillales</taxon>
        <taxon>Pelagibaculum</taxon>
    </lineage>
</organism>
<dbReference type="GO" id="GO:0016020">
    <property type="term" value="C:membrane"/>
    <property type="evidence" value="ECO:0007669"/>
    <property type="project" value="GOC"/>
</dbReference>
<dbReference type="Proteomes" id="UP000244906">
    <property type="component" value="Unassembled WGS sequence"/>
</dbReference>